<evidence type="ECO:0000256" key="3">
    <source>
        <dbReference type="PROSITE-ProRule" id="PRU00339"/>
    </source>
</evidence>
<dbReference type="InterPro" id="IPR011990">
    <property type="entry name" value="TPR-like_helical_dom_sf"/>
</dbReference>
<dbReference type="PROSITE" id="PS50005">
    <property type="entry name" value="TPR"/>
    <property type="match status" value="1"/>
</dbReference>
<gene>
    <name evidence="2" type="primary">cpoB</name>
    <name evidence="7" type="ORF">A2140_02640</name>
</gene>
<dbReference type="HAMAP" id="MF_02066">
    <property type="entry name" value="CpoB"/>
    <property type="match status" value="1"/>
</dbReference>
<accession>A0A1F6T4G2</accession>
<dbReference type="InterPro" id="IPR032519">
    <property type="entry name" value="YbgF_tri"/>
</dbReference>
<dbReference type="InterPro" id="IPR019734">
    <property type="entry name" value="TPR_rpt"/>
</dbReference>
<dbReference type="InterPro" id="IPR034706">
    <property type="entry name" value="CpoB"/>
</dbReference>
<feature type="region of interest" description="Disordered" evidence="4">
    <location>
        <begin position="46"/>
        <end position="78"/>
    </location>
</feature>
<dbReference type="GO" id="GO:0070206">
    <property type="term" value="P:protein trimerization"/>
    <property type="evidence" value="ECO:0007669"/>
    <property type="project" value="InterPro"/>
</dbReference>
<comment type="function">
    <text evidence="2">Mediates coordination of peptidoglycan synthesis and outer membrane constriction during cell division.</text>
</comment>
<dbReference type="STRING" id="1817756.A2140_02640"/>
<evidence type="ECO:0000259" key="6">
    <source>
        <dbReference type="Pfam" id="PF16331"/>
    </source>
</evidence>
<dbReference type="SUPFAM" id="SSF48452">
    <property type="entry name" value="TPR-like"/>
    <property type="match status" value="1"/>
</dbReference>
<keyword evidence="3" id="KW-0802">TPR repeat</keyword>
<name>A0A1F6T4G2_9PROT</name>
<feature type="repeat" description="TPR" evidence="3">
    <location>
        <begin position="113"/>
        <end position="146"/>
    </location>
</feature>
<organism evidence="7 8">
    <name type="scientific">Candidatus Muproteobacteria bacterium RBG_16_62_13</name>
    <dbReference type="NCBI Taxonomy" id="1817756"/>
    <lineage>
        <taxon>Bacteria</taxon>
        <taxon>Pseudomonadati</taxon>
        <taxon>Pseudomonadota</taxon>
        <taxon>Candidatus Muproteobacteria</taxon>
    </lineage>
</organism>
<protein>
    <recommendedName>
        <fullName evidence="2">Cell division coordinator CpoB</fullName>
    </recommendedName>
</protein>
<feature type="domain" description="Outer membrane lipoprotein BamD-like" evidence="5">
    <location>
        <begin position="75"/>
        <end position="197"/>
    </location>
</feature>
<evidence type="ECO:0000256" key="1">
    <source>
        <dbReference type="ARBA" id="ARBA00022729"/>
    </source>
</evidence>
<dbReference type="GO" id="GO:0030288">
    <property type="term" value="C:outer membrane-bounded periplasmic space"/>
    <property type="evidence" value="ECO:0007669"/>
    <property type="project" value="UniProtKB-UniRule"/>
</dbReference>
<feature type="domain" description="YbgF trimerisation" evidence="6">
    <location>
        <begin position="1"/>
        <end position="52"/>
    </location>
</feature>
<comment type="caution">
    <text evidence="7">The sequence shown here is derived from an EMBL/GenBank/DDBJ whole genome shotgun (WGS) entry which is preliminary data.</text>
</comment>
<dbReference type="Proteomes" id="UP000178379">
    <property type="component" value="Unassembled WGS sequence"/>
</dbReference>
<evidence type="ECO:0000259" key="5">
    <source>
        <dbReference type="Pfam" id="PF13525"/>
    </source>
</evidence>
<keyword evidence="2" id="KW-0132">Cell division</keyword>
<sequence>MLLQVDRLQTELRQLRGQVETQGHEIERLKAKNRDLAADLDRRLRELEQNRAGTPAGDDAPTRTPGRKPAPPTAEEQKHYDRAFALLKQGQYERAARDLQGFLAKYPDGALAANARYWLGESRYVVKNYREALVEFRRVLKDHPDSDKAPDALLKAGYVLQELGEGEQARQALMDVIKRYPNTRAARSAEERLARLKSPAKAKAKTAR</sequence>
<keyword evidence="2" id="KW-0574">Periplasm</keyword>
<evidence type="ECO:0000313" key="8">
    <source>
        <dbReference type="Proteomes" id="UP000178379"/>
    </source>
</evidence>
<proteinExistence type="inferred from homology"/>
<dbReference type="NCBIfam" id="TIGR02795">
    <property type="entry name" value="tol_pal_ybgF"/>
    <property type="match status" value="1"/>
</dbReference>
<dbReference type="InterPro" id="IPR039565">
    <property type="entry name" value="BamD-like"/>
</dbReference>
<evidence type="ECO:0000256" key="4">
    <source>
        <dbReference type="SAM" id="MobiDB-lite"/>
    </source>
</evidence>
<dbReference type="GO" id="GO:0043093">
    <property type="term" value="P:FtsZ-dependent cytokinesis"/>
    <property type="evidence" value="ECO:0007669"/>
    <property type="project" value="UniProtKB-UniRule"/>
</dbReference>
<dbReference type="Pfam" id="PF16331">
    <property type="entry name" value="TolA_bind_tri"/>
    <property type="match status" value="1"/>
</dbReference>
<dbReference type="EMBL" id="MFSQ01000075">
    <property type="protein sequence ID" value="OGI40010.1"/>
    <property type="molecule type" value="Genomic_DNA"/>
</dbReference>
<feature type="region of interest" description="Disordered" evidence="4">
    <location>
        <begin position="188"/>
        <end position="208"/>
    </location>
</feature>
<dbReference type="Pfam" id="PF13525">
    <property type="entry name" value="YfiO"/>
    <property type="match status" value="1"/>
</dbReference>
<dbReference type="AlphaFoldDB" id="A0A1F6T4G2"/>
<dbReference type="Gene3D" id="1.20.5.110">
    <property type="match status" value="1"/>
</dbReference>
<comment type="similarity">
    <text evidence="2">Belongs to the CpoB family.</text>
</comment>
<evidence type="ECO:0000256" key="2">
    <source>
        <dbReference type="HAMAP-Rule" id="MF_02066"/>
    </source>
</evidence>
<evidence type="ECO:0000313" key="7">
    <source>
        <dbReference type="EMBL" id="OGI40010.1"/>
    </source>
</evidence>
<reference evidence="7 8" key="1">
    <citation type="journal article" date="2016" name="Nat. Commun.">
        <title>Thousands of microbial genomes shed light on interconnected biogeochemical processes in an aquifer system.</title>
        <authorList>
            <person name="Anantharaman K."/>
            <person name="Brown C.T."/>
            <person name="Hug L.A."/>
            <person name="Sharon I."/>
            <person name="Castelle C.J."/>
            <person name="Probst A.J."/>
            <person name="Thomas B.C."/>
            <person name="Singh A."/>
            <person name="Wilkins M.J."/>
            <person name="Karaoz U."/>
            <person name="Brodie E.L."/>
            <person name="Williams K.H."/>
            <person name="Hubbard S.S."/>
            <person name="Banfield J.F."/>
        </authorList>
    </citation>
    <scope>NUCLEOTIDE SEQUENCE [LARGE SCALE GENOMIC DNA]</scope>
</reference>
<feature type="compositionally biased region" description="Basic residues" evidence="4">
    <location>
        <begin position="198"/>
        <end position="208"/>
    </location>
</feature>
<keyword evidence="1 2" id="KW-0732">Signal</keyword>
<comment type="subcellular location">
    <subcellularLocation>
        <location evidence="2">Periplasm</location>
    </subcellularLocation>
</comment>
<dbReference type="Gene3D" id="1.25.40.10">
    <property type="entry name" value="Tetratricopeptide repeat domain"/>
    <property type="match status" value="1"/>
</dbReference>
<dbReference type="InterPro" id="IPR014162">
    <property type="entry name" value="CpoB_C"/>
</dbReference>
<keyword evidence="2" id="KW-0131">Cell cycle</keyword>